<evidence type="ECO:0000313" key="2">
    <source>
        <dbReference type="EMBL" id="KAK7691218.1"/>
    </source>
</evidence>
<dbReference type="EMBL" id="JASBNA010000006">
    <property type="protein sequence ID" value="KAK7691218.1"/>
    <property type="molecule type" value="Genomic_DNA"/>
</dbReference>
<keyword evidence="3" id="KW-1185">Reference proteome</keyword>
<dbReference type="AlphaFoldDB" id="A0AAW0FDN9"/>
<name>A0AAW0FDN9_9APHY</name>
<proteinExistence type="predicted"/>
<evidence type="ECO:0000313" key="1">
    <source>
        <dbReference type="EMBL" id="KAK7676834.1"/>
    </source>
</evidence>
<comment type="caution">
    <text evidence="1">The sequence shown here is derived from an EMBL/GenBank/DDBJ whole genome shotgun (WGS) entry which is preliminary data.</text>
</comment>
<dbReference type="Proteomes" id="UP001385951">
    <property type="component" value="Unassembled WGS sequence"/>
</dbReference>
<sequence>MDPTNPLRSAIFTLDPIRKTLYSHAEKYKLHLDALIQKTNDDLTATVKQLTEMIDVNDGRVTVQATACGTKKYLDLVYVTPDMDPSRKDMEQVVLRCQGYVTVAKLPPIRDKSKRDLIQSSQSITLSGLGSEEFDRFHTAIQHICNHFDKGCDHGRILGIQSVSHRAHDMITFTNPYFSRTEDTRQVDTVPFSSHVDPEGILEDFLDDIYLEGTHTTDNEVEYFERYHDGDSLHVLPAYHLQNPCGQLVEVEATFGAWGKYVPAKPHKSYALLAKLRSICIIDRIVETDTIEPGVEIPDDIVVRFKRKVGYEADGVDDIGKEERINSKSMRMMKFEDMFD</sequence>
<dbReference type="EMBL" id="JASBNA010000102">
    <property type="protein sequence ID" value="KAK7676834.1"/>
    <property type="molecule type" value="Genomic_DNA"/>
</dbReference>
<organism evidence="1 3">
    <name type="scientific">Cerrena zonata</name>
    <dbReference type="NCBI Taxonomy" id="2478898"/>
    <lineage>
        <taxon>Eukaryota</taxon>
        <taxon>Fungi</taxon>
        <taxon>Dikarya</taxon>
        <taxon>Basidiomycota</taxon>
        <taxon>Agaricomycotina</taxon>
        <taxon>Agaricomycetes</taxon>
        <taxon>Polyporales</taxon>
        <taxon>Cerrenaceae</taxon>
        <taxon>Cerrena</taxon>
    </lineage>
</organism>
<accession>A0AAW0FDN9</accession>
<evidence type="ECO:0000313" key="3">
    <source>
        <dbReference type="Proteomes" id="UP001385951"/>
    </source>
</evidence>
<protein>
    <submittedName>
        <fullName evidence="1">Uncharacterized protein</fullName>
    </submittedName>
</protein>
<gene>
    <name evidence="2" type="ORF">QCA50_006321</name>
    <name evidence="1" type="ORF">QCA50_020170</name>
</gene>
<reference evidence="1 3" key="1">
    <citation type="submission" date="2022-09" db="EMBL/GenBank/DDBJ databases">
        <authorList>
            <person name="Palmer J.M."/>
        </authorList>
    </citation>
    <scope>NUCLEOTIDE SEQUENCE [LARGE SCALE GENOMIC DNA]</scope>
    <source>
        <strain evidence="1 3">DSM 7382</strain>
    </source>
</reference>